<gene>
    <name evidence="4" type="ORF">NP511_18085</name>
</gene>
<dbReference type="Proteomes" id="UP001224926">
    <property type="component" value="Chromosome"/>
</dbReference>
<evidence type="ECO:0000256" key="2">
    <source>
        <dbReference type="ARBA" id="ARBA00023163"/>
    </source>
</evidence>
<dbReference type="Pfam" id="PF00382">
    <property type="entry name" value="TFIIB"/>
    <property type="match status" value="2"/>
</dbReference>
<dbReference type="GO" id="GO:0097550">
    <property type="term" value="C:transcription preinitiation complex"/>
    <property type="evidence" value="ECO:0007669"/>
    <property type="project" value="TreeGrafter"/>
</dbReference>
<dbReference type="PANTHER" id="PTHR11618">
    <property type="entry name" value="TRANSCRIPTION INITIATION FACTOR IIB-RELATED"/>
    <property type="match status" value="1"/>
</dbReference>
<dbReference type="EMBL" id="CP101873">
    <property type="protein sequence ID" value="WMT07286.1"/>
    <property type="molecule type" value="Genomic_DNA"/>
</dbReference>
<accession>A0AAF0PB35</accession>
<protein>
    <recommendedName>
        <fullName evidence="3">Transcription factor TFIIB cyclin-like domain-containing protein</fullName>
    </recommendedName>
</protein>
<dbReference type="PANTHER" id="PTHR11618:SF13">
    <property type="entry name" value="TRANSCRIPTION INITIATION FACTOR IIB"/>
    <property type="match status" value="1"/>
</dbReference>
<evidence type="ECO:0000256" key="1">
    <source>
        <dbReference type="ARBA" id="ARBA00023015"/>
    </source>
</evidence>
<dbReference type="GO" id="GO:0017025">
    <property type="term" value="F:TBP-class protein binding"/>
    <property type="evidence" value="ECO:0007669"/>
    <property type="project" value="InterPro"/>
</dbReference>
<feature type="domain" description="Transcription factor TFIIB cyclin-like" evidence="3">
    <location>
        <begin position="6"/>
        <end position="84"/>
    </location>
</feature>
<name>A0AAF0PB35_9EURY</name>
<dbReference type="GO" id="GO:0070897">
    <property type="term" value="P:transcription preinitiation complex assembly"/>
    <property type="evidence" value="ECO:0007669"/>
    <property type="project" value="InterPro"/>
</dbReference>
<feature type="domain" description="Transcription factor TFIIB cyclin-like" evidence="3">
    <location>
        <begin position="93"/>
        <end position="175"/>
    </location>
</feature>
<dbReference type="GeneID" id="84215892"/>
<evidence type="ECO:0000259" key="3">
    <source>
        <dbReference type="Pfam" id="PF00382"/>
    </source>
</evidence>
<evidence type="ECO:0000313" key="5">
    <source>
        <dbReference type="Proteomes" id="UP001224926"/>
    </source>
</evidence>
<dbReference type="InterPro" id="IPR036915">
    <property type="entry name" value="Cyclin-like_sf"/>
</dbReference>
<proteinExistence type="predicted"/>
<sequence>MPPATLEQLQTDLDLDDQTTELADVFYGACDVSGIGNGRSTEAMVAGCVYLAVRELEQPVSLSDITDATTLEMNTILAAYQEIIGKLSIQLQPEDPIKYVPEFVQRLDEEFDAHLGTPVVERAKEIIDISKGFTSSTAIGVAAGTVYVAADLENKRLTQAEVGEVANVSPDTVRENALAHRAQL</sequence>
<dbReference type="AlphaFoldDB" id="A0AAF0PB35"/>
<organism evidence="4 5">
    <name type="scientific">Natrinema thermotolerans</name>
    <dbReference type="NCBI Taxonomy" id="121872"/>
    <lineage>
        <taxon>Archaea</taxon>
        <taxon>Methanobacteriati</taxon>
        <taxon>Methanobacteriota</taxon>
        <taxon>Stenosarchaea group</taxon>
        <taxon>Halobacteria</taxon>
        <taxon>Halobacteriales</taxon>
        <taxon>Natrialbaceae</taxon>
        <taxon>Natrinema</taxon>
    </lineage>
</organism>
<dbReference type="RefSeq" id="WP_049966569.1">
    <property type="nucleotide sequence ID" value="NZ_CP101873.1"/>
</dbReference>
<keyword evidence="2" id="KW-0804">Transcription</keyword>
<keyword evidence="5" id="KW-1185">Reference proteome</keyword>
<dbReference type="Gene3D" id="1.10.472.10">
    <property type="entry name" value="Cyclin-like"/>
    <property type="match status" value="2"/>
</dbReference>
<dbReference type="GeneID" id="39864375"/>
<evidence type="ECO:0000313" key="4">
    <source>
        <dbReference type="EMBL" id="WMT07286.1"/>
    </source>
</evidence>
<dbReference type="SUPFAM" id="SSF47954">
    <property type="entry name" value="Cyclin-like"/>
    <property type="match status" value="2"/>
</dbReference>
<dbReference type="InterPro" id="IPR000812">
    <property type="entry name" value="TFIIB"/>
</dbReference>
<dbReference type="CDD" id="cd00043">
    <property type="entry name" value="CYCLIN_SF"/>
    <property type="match status" value="1"/>
</dbReference>
<dbReference type="InterPro" id="IPR013150">
    <property type="entry name" value="TFIIB_cyclin"/>
</dbReference>
<keyword evidence="1" id="KW-0805">Transcription regulation</keyword>
<reference evidence="4 5" key="1">
    <citation type="submission" date="2022-07" db="EMBL/GenBank/DDBJ databases">
        <title>Two temperate virus in Haloterrigena jeotgali A29.</title>
        <authorList>
            <person name="Deng X."/>
        </authorList>
    </citation>
    <scope>NUCLEOTIDE SEQUENCE [LARGE SCALE GENOMIC DNA]</scope>
    <source>
        <strain evidence="4 5">A29</strain>
    </source>
</reference>